<dbReference type="PANTHER" id="PTHR33172">
    <property type="entry name" value="OS08G0516900 PROTEIN"/>
    <property type="match status" value="1"/>
</dbReference>
<sequence length="161" mass="17708">MGGSKQIYQNTVLKESDGNEVRHDQWVIAEGGDDSSDSISMEGSFEDSTNSVVSSSSSDMAEDATSSSTAPSYGPLYELSELMNQLPIKRGLSKYYQGKSQSFASLTSAKSIEDLAKKVGPYRKKMNTCKSYGGGFRWSQIQSHGYHIKDDFKGILCIFIR</sequence>
<feature type="compositionally biased region" description="Polar residues" evidence="3">
    <location>
        <begin position="1"/>
        <end position="13"/>
    </location>
</feature>
<dbReference type="GO" id="GO:0006950">
    <property type="term" value="P:response to stress"/>
    <property type="evidence" value="ECO:0007669"/>
    <property type="project" value="UniProtKB-ARBA"/>
</dbReference>
<dbReference type="EMBL" id="CM018047">
    <property type="protein sequence ID" value="KAA8523190.1"/>
    <property type="molecule type" value="Genomic_DNA"/>
</dbReference>
<dbReference type="OrthoDB" id="694201at2759"/>
<gene>
    <name evidence="4" type="ORF">F0562_009613</name>
</gene>
<evidence type="ECO:0000256" key="3">
    <source>
        <dbReference type="SAM" id="MobiDB-lite"/>
    </source>
</evidence>
<evidence type="ECO:0000256" key="1">
    <source>
        <dbReference type="ARBA" id="ARBA00004123"/>
    </source>
</evidence>
<comment type="subcellular location">
    <subcellularLocation>
        <location evidence="1">Nucleus</location>
    </subcellularLocation>
</comment>
<name>A0A5J4ZY33_9ASTE</name>
<organism evidence="4 5">
    <name type="scientific">Nyssa sinensis</name>
    <dbReference type="NCBI Taxonomy" id="561372"/>
    <lineage>
        <taxon>Eukaryota</taxon>
        <taxon>Viridiplantae</taxon>
        <taxon>Streptophyta</taxon>
        <taxon>Embryophyta</taxon>
        <taxon>Tracheophyta</taxon>
        <taxon>Spermatophyta</taxon>
        <taxon>Magnoliopsida</taxon>
        <taxon>eudicotyledons</taxon>
        <taxon>Gunneridae</taxon>
        <taxon>Pentapetalae</taxon>
        <taxon>asterids</taxon>
        <taxon>Cornales</taxon>
        <taxon>Nyssaceae</taxon>
        <taxon>Nyssa</taxon>
    </lineage>
</organism>
<dbReference type="AlphaFoldDB" id="A0A5J4ZY33"/>
<protein>
    <submittedName>
        <fullName evidence="4">Uncharacterized protein</fullName>
    </submittedName>
</protein>
<feature type="compositionally biased region" description="Basic and acidic residues" evidence="3">
    <location>
        <begin position="14"/>
        <end position="25"/>
    </location>
</feature>
<accession>A0A5J4ZY33</accession>
<dbReference type="PANTHER" id="PTHR33172:SF29">
    <property type="entry name" value="OS06G0559400 PROTEIN"/>
    <property type="match status" value="1"/>
</dbReference>
<dbReference type="InterPro" id="IPR051992">
    <property type="entry name" value="OxStress_Response_Reg"/>
</dbReference>
<feature type="compositionally biased region" description="Low complexity" evidence="3">
    <location>
        <begin position="46"/>
        <end position="70"/>
    </location>
</feature>
<keyword evidence="2" id="KW-0539">Nucleus</keyword>
<evidence type="ECO:0000313" key="4">
    <source>
        <dbReference type="EMBL" id="KAA8523190.1"/>
    </source>
</evidence>
<proteinExistence type="predicted"/>
<keyword evidence="5" id="KW-1185">Reference proteome</keyword>
<evidence type="ECO:0000256" key="2">
    <source>
        <dbReference type="ARBA" id="ARBA00023242"/>
    </source>
</evidence>
<feature type="region of interest" description="Disordered" evidence="3">
    <location>
        <begin position="1"/>
        <end position="72"/>
    </location>
</feature>
<dbReference type="GO" id="GO:0005634">
    <property type="term" value="C:nucleus"/>
    <property type="evidence" value="ECO:0007669"/>
    <property type="project" value="UniProtKB-SubCell"/>
</dbReference>
<dbReference type="Proteomes" id="UP000325577">
    <property type="component" value="Linkage Group LG4"/>
</dbReference>
<reference evidence="4 5" key="1">
    <citation type="submission" date="2019-09" db="EMBL/GenBank/DDBJ databases">
        <title>A chromosome-level genome assembly of the Chinese tupelo Nyssa sinensis.</title>
        <authorList>
            <person name="Yang X."/>
            <person name="Kang M."/>
            <person name="Yang Y."/>
            <person name="Xiong H."/>
            <person name="Wang M."/>
            <person name="Zhang Z."/>
            <person name="Wang Z."/>
            <person name="Wu H."/>
            <person name="Ma T."/>
            <person name="Liu J."/>
            <person name="Xi Z."/>
        </authorList>
    </citation>
    <scope>NUCLEOTIDE SEQUENCE [LARGE SCALE GENOMIC DNA]</scope>
    <source>
        <strain evidence="4">J267</strain>
        <tissue evidence="4">Leaf</tissue>
    </source>
</reference>
<evidence type="ECO:0000313" key="5">
    <source>
        <dbReference type="Proteomes" id="UP000325577"/>
    </source>
</evidence>